<keyword evidence="3" id="KW-1185">Reference proteome</keyword>
<comment type="caution">
    <text evidence="2">The sequence shown here is derived from an EMBL/GenBank/DDBJ whole genome shotgun (WGS) entry which is preliminary data.</text>
</comment>
<geneLocation type="plasmid" evidence="2">
    <name>unnamed</name>
</geneLocation>
<sequence length="92" mass="9889">MAYVPRFFLSMAIVLVAFAVVTYASTGSVATTAIQTLICAVLIQVGYFIAVLYLTWRVSKARKAKAGHLTTDLEKASAKVPVSMNEPGHSQP</sequence>
<keyword evidence="2" id="KW-0614">Plasmid</keyword>
<keyword evidence="1" id="KW-0472">Membrane</keyword>
<gene>
    <name evidence="2" type="ORF">MKI86_19735</name>
</gene>
<organism evidence="2 3">
    <name type="scientific">Shinella sedimenti</name>
    <dbReference type="NCBI Taxonomy" id="2919913"/>
    <lineage>
        <taxon>Bacteria</taxon>
        <taxon>Pseudomonadati</taxon>
        <taxon>Pseudomonadota</taxon>
        <taxon>Alphaproteobacteria</taxon>
        <taxon>Hyphomicrobiales</taxon>
        <taxon>Rhizobiaceae</taxon>
        <taxon>Shinella</taxon>
    </lineage>
</organism>
<dbReference type="Proteomes" id="UP001201844">
    <property type="component" value="Unassembled WGS sequence"/>
</dbReference>
<reference evidence="2 3" key="1">
    <citation type="submission" date="2022-02" db="EMBL/GenBank/DDBJ databases">
        <title>Shinella B3.7 sp. nov., isolated from Sediment (Zhairuo Island).</title>
        <authorList>
            <person name="Chen G."/>
        </authorList>
    </citation>
    <scope>NUCLEOTIDE SEQUENCE [LARGE SCALE GENOMIC DNA]</scope>
    <source>
        <strain evidence="2 3">B3.7</strain>
        <plasmid evidence="2">unnamed</plasmid>
    </source>
</reference>
<evidence type="ECO:0000313" key="2">
    <source>
        <dbReference type="EMBL" id="MCJ8151378.1"/>
    </source>
</evidence>
<proteinExistence type="predicted"/>
<evidence type="ECO:0000256" key="1">
    <source>
        <dbReference type="SAM" id="Phobius"/>
    </source>
</evidence>
<accession>A0ABT0CS14</accession>
<keyword evidence="1" id="KW-1133">Transmembrane helix</keyword>
<evidence type="ECO:0000313" key="3">
    <source>
        <dbReference type="Proteomes" id="UP001201844"/>
    </source>
</evidence>
<dbReference type="EMBL" id="JAKVIN010000008">
    <property type="protein sequence ID" value="MCJ8151378.1"/>
    <property type="molecule type" value="Genomic_DNA"/>
</dbReference>
<feature type="transmembrane region" description="Helical" evidence="1">
    <location>
        <begin position="34"/>
        <end position="56"/>
    </location>
</feature>
<dbReference type="Pfam" id="PF11089">
    <property type="entry name" value="SyrA"/>
    <property type="match status" value="1"/>
</dbReference>
<keyword evidence="1" id="KW-0812">Transmembrane</keyword>
<protein>
    <submittedName>
        <fullName evidence="2">Exopolysaccharide production repressor protein</fullName>
    </submittedName>
</protein>
<name>A0ABT0CS14_9HYPH</name>
<dbReference type="InterPro" id="IPR024239">
    <property type="entry name" value="SyrA"/>
</dbReference>